<feature type="transmembrane region" description="Helical" evidence="4">
    <location>
        <begin position="20"/>
        <end position="40"/>
    </location>
</feature>
<dbReference type="InterPro" id="IPR018060">
    <property type="entry name" value="HTH_AraC"/>
</dbReference>
<dbReference type="RefSeq" id="WP_379289877.1">
    <property type="nucleotide sequence ID" value="NZ_JBHTIU010000070.1"/>
</dbReference>
<keyword evidence="4" id="KW-1133">Transmembrane helix</keyword>
<gene>
    <name evidence="6" type="ORF">ACFQ03_17915</name>
</gene>
<evidence type="ECO:0000256" key="3">
    <source>
        <dbReference type="ARBA" id="ARBA00023163"/>
    </source>
</evidence>
<sequence>MFRFSGLNFKVNSLFMKLLINFLIIIILLASYNLWSLYLYSRNVEREIISHNLSLMKNTSETLENQFRSLKGLMFNLYHDSNVKALYRQSLSGSLQDLDYLMMTNLVNQLRNDVANPYYHLENLMIYYPGSSFLIEKEGLVLEERMFSRFYISNSYPASFFQKQWEETISFSIFPAANFRNEHTQNTSSLLPVIAQTMHRDYQIIAFIQANKLLQAYSGTPQSELLLLDPQGSVILASSESAGKRSLPEWDGSKKWLLQDHTYYFFKKGEESGATYVSIIPYQTMNATLQQLNWMAVLLFAVTVLIGIAASFFFSRSIHRPVREIISSFVQGKKPAAYHSSINEFNLIHDRMDGLFQERNQMNQKLISNKSLLTNYGYMTRFKKIYSDVPITREFMVGEGTFILVLYRLHYRKNAMDQALLRQEKVAARVCEFIQLHIRKSFPVSHTLQMENNQILSIIHTDKRDEPLQNSIEALKKTFDFDRNFYLVTVAVSSVFKQSSDFDKAYEQTLMMIRQARPVEETQIIWDLAQTDSHFMFTPEQEHEFYVNVQAGNDAHCNHLVARMLDSMDKHQATSEQLSRFAETLIVKTWKTMELLKVPCEGSPADILAQLQECITTEQYKRVLSQFISRSVRTIKVKREEQYDIIEFVMNFLENHYEEDISLDLLADKLNMSSTYLSGYIKEKTGHNFTEHLNRVRIRAAKELLSKPELTIKEIGERLGYRNSTSFIRMFKKWTGQPPGDYRKTLLFEKENG</sequence>
<dbReference type="PROSITE" id="PS00041">
    <property type="entry name" value="HTH_ARAC_FAMILY_1"/>
    <property type="match status" value="1"/>
</dbReference>
<name>A0ABW3DEK2_9BACL</name>
<dbReference type="EMBL" id="JBHTIU010000070">
    <property type="protein sequence ID" value="MFD0871019.1"/>
    <property type="molecule type" value="Genomic_DNA"/>
</dbReference>
<keyword evidence="4" id="KW-0812">Transmembrane</keyword>
<dbReference type="SMART" id="SM00342">
    <property type="entry name" value="HTH_ARAC"/>
    <property type="match status" value="1"/>
</dbReference>
<evidence type="ECO:0000256" key="1">
    <source>
        <dbReference type="ARBA" id="ARBA00023015"/>
    </source>
</evidence>
<dbReference type="Gene3D" id="1.10.10.60">
    <property type="entry name" value="Homeodomain-like"/>
    <property type="match status" value="2"/>
</dbReference>
<dbReference type="Proteomes" id="UP001597120">
    <property type="component" value="Unassembled WGS sequence"/>
</dbReference>
<dbReference type="PROSITE" id="PS01124">
    <property type="entry name" value="HTH_ARAC_FAMILY_2"/>
    <property type="match status" value="1"/>
</dbReference>
<evidence type="ECO:0000259" key="5">
    <source>
        <dbReference type="PROSITE" id="PS01124"/>
    </source>
</evidence>
<dbReference type="InterPro" id="IPR009057">
    <property type="entry name" value="Homeodomain-like_sf"/>
</dbReference>
<keyword evidence="2" id="KW-0238">DNA-binding</keyword>
<protein>
    <submittedName>
        <fullName evidence="6">Helix-turn-helix domain-containing protein</fullName>
    </submittedName>
</protein>
<evidence type="ECO:0000256" key="2">
    <source>
        <dbReference type="ARBA" id="ARBA00023125"/>
    </source>
</evidence>
<reference evidence="7" key="1">
    <citation type="journal article" date="2019" name="Int. J. Syst. Evol. Microbiol.">
        <title>The Global Catalogue of Microorganisms (GCM) 10K type strain sequencing project: providing services to taxonomists for standard genome sequencing and annotation.</title>
        <authorList>
            <consortium name="The Broad Institute Genomics Platform"/>
            <consortium name="The Broad Institute Genome Sequencing Center for Infectious Disease"/>
            <person name="Wu L."/>
            <person name="Ma J."/>
        </authorList>
    </citation>
    <scope>NUCLEOTIDE SEQUENCE [LARGE SCALE GENOMIC DNA]</scope>
    <source>
        <strain evidence="7">CCUG 57263</strain>
    </source>
</reference>
<feature type="transmembrane region" description="Helical" evidence="4">
    <location>
        <begin position="292"/>
        <end position="314"/>
    </location>
</feature>
<dbReference type="Pfam" id="PF12833">
    <property type="entry name" value="HTH_18"/>
    <property type="match status" value="1"/>
</dbReference>
<evidence type="ECO:0000313" key="6">
    <source>
        <dbReference type="EMBL" id="MFD0871019.1"/>
    </source>
</evidence>
<dbReference type="SUPFAM" id="SSF46689">
    <property type="entry name" value="Homeodomain-like"/>
    <property type="match status" value="2"/>
</dbReference>
<proteinExistence type="predicted"/>
<dbReference type="PANTHER" id="PTHR43280">
    <property type="entry name" value="ARAC-FAMILY TRANSCRIPTIONAL REGULATOR"/>
    <property type="match status" value="1"/>
</dbReference>
<dbReference type="Gene3D" id="6.10.340.10">
    <property type="match status" value="1"/>
</dbReference>
<feature type="domain" description="HTH araC/xylS-type" evidence="5">
    <location>
        <begin position="647"/>
        <end position="745"/>
    </location>
</feature>
<dbReference type="InterPro" id="IPR018062">
    <property type="entry name" value="HTH_AraC-typ_CS"/>
</dbReference>
<comment type="caution">
    <text evidence="6">The sequence shown here is derived from an EMBL/GenBank/DDBJ whole genome shotgun (WGS) entry which is preliminary data.</text>
</comment>
<organism evidence="6 7">
    <name type="scientific">Paenibacillus residui</name>
    <dbReference type="NCBI Taxonomy" id="629724"/>
    <lineage>
        <taxon>Bacteria</taxon>
        <taxon>Bacillati</taxon>
        <taxon>Bacillota</taxon>
        <taxon>Bacilli</taxon>
        <taxon>Bacillales</taxon>
        <taxon>Paenibacillaceae</taxon>
        <taxon>Paenibacillus</taxon>
    </lineage>
</organism>
<dbReference type="PANTHER" id="PTHR43280:SF28">
    <property type="entry name" value="HTH-TYPE TRANSCRIPTIONAL ACTIVATOR RHAS"/>
    <property type="match status" value="1"/>
</dbReference>
<keyword evidence="4" id="KW-0472">Membrane</keyword>
<evidence type="ECO:0000313" key="7">
    <source>
        <dbReference type="Proteomes" id="UP001597120"/>
    </source>
</evidence>
<evidence type="ECO:0000256" key="4">
    <source>
        <dbReference type="SAM" id="Phobius"/>
    </source>
</evidence>
<keyword evidence="7" id="KW-1185">Reference proteome</keyword>
<keyword evidence="1" id="KW-0805">Transcription regulation</keyword>
<accession>A0ABW3DEK2</accession>
<keyword evidence="3" id="KW-0804">Transcription</keyword>